<comment type="caution">
    <text evidence="9">The sequence shown here is derived from an EMBL/GenBank/DDBJ whole genome shotgun (WGS) entry which is preliminary data.</text>
</comment>
<dbReference type="NCBIfam" id="TIGR01727">
    <property type="entry name" value="oligo_HPY"/>
    <property type="match status" value="1"/>
</dbReference>
<dbReference type="AlphaFoldDB" id="A0A844F3N0"/>
<name>A0A844F3N0_CLOSV</name>
<keyword evidence="6 9" id="KW-0067">ATP-binding</keyword>
<dbReference type="EMBL" id="VUMB01000017">
    <property type="protein sequence ID" value="MSS40598.1"/>
    <property type="molecule type" value="Genomic_DNA"/>
</dbReference>
<protein>
    <submittedName>
        <fullName evidence="9">ABC transporter ATP-binding protein</fullName>
    </submittedName>
</protein>
<reference evidence="9 10" key="1">
    <citation type="submission" date="2019-08" db="EMBL/GenBank/DDBJ databases">
        <title>In-depth cultivation of the pig gut microbiome towards novel bacterial diversity and tailored functional studies.</title>
        <authorList>
            <person name="Wylensek D."/>
            <person name="Hitch T.C.A."/>
            <person name="Clavel T."/>
        </authorList>
    </citation>
    <scope>NUCLEOTIDE SEQUENCE [LARGE SCALE GENOMIC DNA]</scope>
    <source>
        <strain evidence="9 10">BL-389-WT-3D</strain>
    </source>
</reference>
<sequence length="336" mass="37611">MNRLLEVRHVAVAYQTYNGTVQSVRDISFAMEKGQTIALVGESGCGKSVTAKSIMGLVKKPGRILEGSEILFNGIDVLKFSPEEWKKFRGKECSMIFQDALVSLNPTMKIGKQIIESLDNHMTAETKEDKKKMAVEMLKQTGIPDAENCLKKYPHELSGGMRQRVMIAMALITRPKLLIADEPTTSLDVTIQAQILKQMKELLNQMNMAILLITHDLGIVADVTDKIIVMYAGKIVEEGLCREIFYNPIHPYTKALLESVPRLDREGKETLRTIEGSIPDMTQPPKGCAFCDRCSYTMKVCAEYMPDEKQVSDSHKASCWLMDERAGRRGKTNGES</sequence>
<dbReference type="PROSITE" id="PS00211">
    <property type="entry name" value="ABC_TRANSPORTER_1"/>
    <property type="match status" value="1"/>
</dbReference>
<comment type="subcellular location">
    <subcellularLocation>
        <location evidence="1">Cell membrane</location>
        <topology evidence="1">Peripheral membrane protein</topology>
    </subcellularLocation>
</comment>
<dbReference type="InterPro" id="IPR003593">
    <property type="entry name" value="AAA+_ATPase"/>
</dbReference>
<dbReference type="GO" id="GO:0005524">
    <property type="term" value="F:ATP binding"/>
    <property type="evidence" value="ECO:0007669"/>
    <property type="project" value="UniProtKB-KW"/>
</dbReference>
<dbReference type="InterPro" id="IPR003439">
    <property type="entry name" value="ABC_transporter-like_ATP-bd"/>
</dbReference>
<keyword evidence="3" id="KW-0813">Transport</keyword>
<keyword evidence="5" id="KW-0547">Nucleotide-binding</keyword>
<dbReference type="Gene3D" id="3.40.50.300">
    <property type="entry name" value="P-loop containing nucleotide triphosphate hydrolases"/>
    <property type="match status" value="1"/>
</dbReference>
<evidence type="ECO:0000256" key="5">
    <source>
        <dbReference type="ARBA" id="ARBA00022741"/>
    </source>
</evidence>
<dbReference type="InterPro" id="IPR017871">
    <property type="entry name" value="ABC_transporter-like_CS"/>
</dbReference>
<dbReference type="GO" id="GO:0005886">
    <property type="term" value="C:plasma membrane"/>
    <property type="evidence" value="ECO:0007669"/>
    <property type="project" value="UniProtKB-SubCell"/>
</dbReference>
<dbReference type="SMART" id="SM00382">
    <property type="entry name" value="AAA"/>
    <property type="match status" value="1"/>
</dbReference>
<proteinExistence type="inferred from homology"/>
<evidence type="ECO:0000256" key="4">
    <source>
        <dbReference type="ARBA" id="ARBA00022475"/>
    </source>
</evidence>
<keyword evidence="4" id="KW-1003">Cell membrane</keyword>
<dbReference type="PROSITE" id="PS50893">
    <property type="entry name" value="ABC_TRANSPORTER_2"/>
    <property type="match status" value="1"/>
</dbReference>
<comment type="similarity">
    <text evidence="2">Belongs to the ABC transporter superfamily.</text>
</comment>
<evidence type="ECO:0000259" key="8">
    <source>
        <dbReference type="PROSITE" id="PS50893"/>
    </source>
</evidence>
<dbReference type="CDD" id="cd03257">
    <property type="entry name" value="ABC_NikE_OppD_transporters"/>
    <property type="match status" value="1"/>
</dbReference>
<dbReference type="InterPro" id="IPR027417">
    <property type="entry name" value="P-loop_NTPase"/>
</dbReference>
<dbReference type="Pfam" id="PF08352">
    <property type="entry name" value="oligo_HPY"/>
    <property type="match status" value="1"/>
</dbReference>
<dbReference type="GO" id="GO:0015833">
    <property type="term" value="P:peptide transport"/>
    <property type="evidence" value="ECO:0007669"/>
    <property type="project" value="InterPro"/>
</dbReference>
<accession>A0A844F3N0</accession>
<dbReference type="GO" id="GO:0016887">
    <property type="term" value="F:ATP hydrolysis activity"/>
    <property type="evidence" value="ECO:0007669"/>
    <property type="project" value="InterPro"/>
</dbReference>
<dbReference type="RefSeq" id="WP_154323259.1">
    <property type="nucleotide sequence ID" value="NZ_CAMBVY010000022.1"/>
</dbReference>
<evidence type="ECO:0000256" key="3">
    <source>
        <dbReference type="ARBA" id="ARBA00022448"/>
    </source>
</evidence>
<dbReference type="Pfam" id="PF00005">
    <property type="entry name" value="ABC_tran"/>
    <property type="match status" value="1"/>
</dbReference>
<dbReference type="PANTHER" id="PTHR43297">
    <property type="entry name" value="OLIGOPEPTIDE TRANSPORT ATP-BINDING PROTEIN APPD"/>
    <property type="match status" value="1"/>
</dbReference>
<evidence type="ECO:0000313" key="9">
    <source>
        <dbReference type="EMBL" id="MSS40598.1"/>
    </source>
</evidence>
<evidence type="ECO:0000313" key="10">
    <source>
        <dbReference type="Proteomes" id="UP000462363"/>
    </source>
</evidence>
<dbReference type="FunFam" id="3.40.50.300:FF:000016">
    <property type="entry name" value="Oligopeptide ABC transporter ATP-binding component"/>
    <property type="match status" value="1"/>
</dbReference>
<evidence type="ECO:0000256" key="2">
    <source>
        <dbReference type="ARBA" id="ARBA00005417"/>
    </source>
</evidence>
<dbReference type="Proteomes" id="UP000462363">
    <property type="component" value="Unassembled WGS sequence"/>
</dbReference>
<organism evidence="9 10">
    <name type="scientific">Clostridium scindens (strain JCM 10418 / VPI 12708)</name>
    <dbReference type="NCBI Taxonomy" id="29347"/>
    <lineage>
        <taxon>Bacteria</taxon>
        <taxon>Bacillati</taxon>
        <taxon>Bacillota</taxon>
        <taxon>Clostridia</taxon>
        <taxon>Lachnospirales</taxon>
        <taxon>Lachnospiraceae</taxon>
    </lineage>
</organism>
<dbReference type="InterPro" id="IPR050388">
    <property type="entry name" value="ABC_Ni/Peptide_Import"/>
</dbReference>
<gene>
    <name evidence="9" type="ORF">FYJ37_09575</name>
</gene>
<evidence type="ECO:0000256" key="7">
    <source>
        <dbReference type="ARBA" id="ARBA00023136"/>
    </source>
</evidence>
<keyword evidence="7" id="KW-0472">Membrane</keyword>
<dbReference type="InterPro" id="IPR013563">
    <property type="entry name" value="Oligopep_ABC_C"/>
</dbReference>
<feature type="domain" description="ABC transporter" evidence="8">
    <location>
        <begin position="7"/>
        <end position="257"/>
    </location>
</feature>
<dbReference type="SUPFAM" id="SSF52540">
    <property type="entry name" value="P-loop containing nucleoside triphosphate hydrolases"/>
    <property type="match status" value="1"/>
</dbReference>
<dbReference type="PANTHER" id="PTHR43297:SF2">
    <property type="entry name" value="DIPEPTIDE TRANSPORT ATP-BINDING PROTEIN DPPD"/>
    <property type="match status" value="1"/>
</dbReference>
<evidence type="ECO:0000256" key="1">
    <source>
        <dbReference type="ARBA" id="ARBA00004202"/>
    </source>
</evidence>
<evidence type="ECO:0000256" key="6">
    <source>
        <dbReference type="ARBA" id="ARBA00022840"/>
    </source>
</evidence>